<feature type="compositionally biased region" description="Low complexity" evidence="11">
    <location>
        <begin position="636"/>
        <end position="680"/>
    </location>
</feature>
<protein>
    <recommendedName>
        <fullName evidence="13">Cytochrome b561 domain-containing protein</fullName>
    </recommendedName>
</protein>
<evidence type="ECO:0000256" key="9">
    <source>
        <dbReference type="ARBA" id="ARBA00023004"/>
    </source>
</evidence>
<dbReference type="GO" id="GO:0016020">
    <property type="term" value="C:membrane"/>
    <property type="evidence" value="ECO:0007669"/>
    <property type="project" value="UniProtKB-SubCell"/>
</dbReference>
<dbReference type="Gene3D" id="1.20.120.1770">
    <property type="match status" value="1"/>
</dbReference>
<keyword evidence="6" id="KW-0479">Metal-binding</keyword>
<reference evidence="14 15" key="1">
    <citation type="submission" date="2017-03" db="EMBL/GenBank/DDBJ databases">
        <title>Genomes of endolithic fungi from Antarctica.</title>
        <authorList>
            <person name="Coleine C."/>
            <person name="Masonjones S."/>
            <person name="Stajich J.E."/>
        </authorList>
    </citation>
    <scope>NUCLEOTIDE SEQUENCE [LARGE SCALE GENOMIC DNA]</scope>
    <source>
        <strain evidence="14 15">CCFEE 5187</strain>
    </source>
</reference>
<evidence type="ECO:0000256" key="7">
    <source>
        <dbReference type="ARBA" id="ARBA00022982"/>
    </source>
</evidence>
<feature type="region of interest" description="Disordered" evidence="11">
    <location>
        <begin position="359"/>
        <end position="456"/>
    </location>
</feature>
<feature type="transmembrane region" description="Helical" evidence="12">
    <location>
        <begin position="68"/>
        <end position="89"/>
    </location>
</feature>
<dbReference type="GO" id="GO:0140575">
    <property type="term" value="F:transmembrane monodehydroascorbate reductase activity"/>
    <property type="evidence" value="ECO:0007669"/>
    <property type="project" value="InterPro"/>
</dbReference>
<feature type="transmembrane region" description="Helical" evidence="12">
    <location>
        <begin position="174"/>
        <end position="194"/>
    </location>
</feature>
<feature type="domain" description="Cytochrome b561" evidence="13">
    <location>
        <begin position="31"/>
        <end position="225"/>
    </location>
</feature>
<keyword evidence="15" id="KW-1185">Reference proteome</keyword>
<accession>A0A4U0XBJ4</accession>
<dbReference type="STRING" id="331657.A0A4U0XBJ4"/>
<feature type="region of interest" description="Disordered" evidence="11">
    <location>
        <begin position="231"/>
        <end position="255"/>
    </location>
</feature>
<feature type="region of interest" description="Disordered" evidence="11">
    <location>
        <begin position="475"/>
        <end position="526"/>
    </location>
</feature>
<dbReference type="OrthoDB" id="19261at2759"/>
<keyword evidence="3" id="KW-0813">Transport</keyword>
<feature type="transmembrane region" description="Helical" evidence="12">
    <location>
        <begin position="134"/>
        <end position="153"/>
    </location>
</feature>
<dbReference type="GO" id="GO:0020037">
    <property type="term" value="F:heme binding"/>
    <property type="evidence" value="ECO:0007669"/>
    <property type="project" value="TreeGrafter"/>
</dbReference>
<evidence type="ECO:0000313" key="14">
    <source>
        <dbReference type="EMBL" id="TKA72858.1"/>
    </source>
</evidence>
<feature type="compositionally biased region" description="Basic and acidic residues" evidence="11">
    <location>
        <begin position="404"/>
        <end position="413"/>
    </location>
</feature>
<sequence length="690" mass="74969">MTDSLSPAGSSTYSSNSMFVGDGTWDSTRNTFLLPNLQGLNFATMQYNGMGNRFRELPQYRSLIRGHGVLAAITFLGIVPAAILIARFYHRNPRLALRLHIWLQILTVGLVTVVFTIGWFAVGPERSLTNPHHGIGLAIYVLVLVQAIGGGLIHHIEKKKLRYKIPLKLMLHQWFGRAIALLGIVQIPLGLTLYGSPKVLFILYTLAVFALLLLYFVLTYRYQPVVSYDDDDDGSYTSASRTDMTGDRRSRRGGGHALRNLAAGAAGLAGLAALRNRSQSRTRQRRGTEGQSEVTSSQRGSRPPSRPPSGSFIEEEKRMGHSHGRDRRGGTDHTWRDRILGAGAGVAGIAALRSYFNRDKGKRRDSRDSDVGSYSSPMDGAQTVSRTDLSRLEEGNAPMSPGDQRWHRTERIEAAQMASPTRPNLQTRRSGDSISSYDSRTSLGGTQQRQHGGRLGIKDGIVTLGLFGYLREKQRERREGKEERRLEEIRRNQINNAERAKHDNRRRQREEQRHGGSSGRLGSHTEMTAMGFNGGVLGAGGDPGLMGSNPELSRSRLNANPTYGPPPPVSAPGPPMAGPSNVVDLGYDPRGGVPPPVNTVALPPPNIGYTAMPTGPVEPDPQHLLQHANEHASHDAAAAAAGAAGGASAATRYRARSSSRQGRNSSSGQSGSVTSPPVSVKVKMHNDGRH</sequence>
<evidence type="ECO:0000256" key="12">
    <source>
        <dbReference type="SAM" id="Phobius"/>
    </source>
</evidence>
<feature type="transmembrane region" description="Helical" evidence="12">
    <location>
        <begin position="257"/>
        <end position="274"/>
    </location>
</feature>
<feature type="region of interest" description="Disordered" evidence="11">
    <location>
        <begin position="275"/>
        <end position="335"/>
    </location>
</feature>
<dbReference type="SMART" id="SM00665">
    <property type="entry name" value="B561"/>
    <property type="match status" value="1"/>
</dbReference>
<dbReference type="PROSITE" id="PS50939">
    <property type="entry name" value="CYTOCHROME_B561"/>
    <property type="match status" value="1"/>
</dbReference>
<keyword evidence="8 12" id="KW-1133">Transmembrane helix</keyword>
<evidence type="ECO:0000256" key="2">
    <source>
        <dbReference type="ARBA" id="ARBA00004141"/>
    </source>
</evidence>
<evidence type="ECO:0000256" key="5">
    <source>
        <dbReference type="ARBA" id="ARBA00022692"/>
    </source>
</evidence>
<comment type="subcellular location">
    <subcellularLocation>
        <location evidence="2">Membrane</location>
        <topology evidence="2">Multi-pass membrane protein</topology>
    </subcellularLocation>
</comment>
<evidence type="ECO:0000259" key="13">
    <source>
        <dbReference type="PROSITE" id="PS50939"/>
    </source>
</evidence>
<feature type="compositionally biased region" description="Pro residues" evidence="11">
    <location>
        <begin position="594"/>
        <end position="606"/>
    </location>
</feature>
<dbReference type="PANTHER" id="PTHR15422:SF24">
    <property type="entry name" value="DOMON RELATED DOMAIN-CONTAINING PROTEIN"/>
    <property type="match status" value="1"/>
</dbReference>
<dbReference type="Proteomes" id="UP000308768">
    <property type="component" value="Unassembled WGS sequence"/>
</dbReference>
<evidence type="ECO:0000256" key="11">
    <source>
        <dbReference type="SAM" id="MobiDB-lite"/>
    </source>
</evidence>
<dbReference type="InterPro" id="IPR006593">
    <property type="entry name" value="Cyt_b561/ferric_Rdtase_TM"/>
</dbReference>
<evidence type="ECO:0000256" key="1">
    <source>
        <dbReference type="ARBA" id="ARBA00001970"/>
    </source>
</evidence>
<evidence type="ECO:0000313" key="15">
    <source>
        <dbReference type="Proteomes" id="UP000308768"/>
    </source>
</evidence>
<dbReference type="EMBL" id="NAJN01000469">
    <property type="protein sequence ID" value="TKA72858.1"/>
    <property type="molecule type" value="Genomic_DNA"/>
</dbReference>
<feature type="non-terminal residue" evidence="14">
    <location>
        <position position="690"/>
    </location>
</feature>
<feature type="compositionally biased region" description="Polar residues" evidence="11">
    <location>
        <begin position="418"/>
        <end position="450"/>
    </location>
</feature>
<feature type="compositionally biased region" description="Basic and acidic residues" evidence="11">
    <location>
        <begin position="475"/>
        <end position="491"/>
    </location>
</feature>
<feature type="transmembrane region" description="Helical" evidence="12">
    <location>
        <begin position="101"/>
        <end position="122"/>
    </location>
</feature>
<feature type="region of interest" description="Disordered" evidence="11">
    <location>
        <begin position="594"/>
        <end position="690"/>
    </location>
</feature>
<evidence type="ECO:0000256" key="10">
    <source>
        <dbReference type="ARBA" id="ARBA00023136"/>
    </source>
</evidence>
<dbReference type="AlphaFoldDB" id="A0A4U0XBJ4"/>
<feature type="transmembrane region" description="Helical" evidence="12">
    <location>
        <begin position="200"/>
        <end position="218"/>
    </location>
</feature>
<comment type="caution">
    <text evidence="14">The sequence shown here is derived from an EMBL/GenBank/DDBJ whole genome shotgun (WGS) entry which is preliminary data.</text>
</comment>
<evidence type="ECO:0000256" key="4">
    <source>
        <dbReference type="ARBA" id="ARBA00022617"/>
    </source>
</evidence>
<dbReference type="InterPro" id="IPR045150">
    <property type="entry name" value="CYB561D1/2"/>
</dbReference>
<proteinExistence type="predicted"/>
<keyword evidence="7" id="KW-0249">Electron transport</keyword>
<dbReference type="GO" id="GO:0046872">
    <property type="term" value="F:metal ion binding"/>
    <property type="evidence" value="ECO:0007669"/>
    <property type="project" value="UniProtKB-KW"/>
</dbReference>
<evidence type="ECO:0000256" key="8">
    <source>
        <dbReference type="ARBA" id="ARBA00022989"/>
    </source>
</evidence>
<keyword evidence="9" id="KW-0408">Iron</keyword>
<evidence type="ECO:0000256" key="6">
    <source>
        <dbReference type="ARBA" id="ARBA00022723"/>
    </source>
</evidence>
<keyword evidence="4" id="KW-0349">Heme</keyword>
<feature type="compositionally biased region" description="Pro residues" evidence="11">
    <location>
        <begin position="563"/>
        <end position="577"/>
    </location>
</feature>
<organism evidence="14 15">
    <name type="scientific">Cryomyces minteri</name>
    <dbReference type="NCBI Taxonomy" id="331657"/>
    <lineage>
        <taxon>Eukaryota</taxon>
        <taxon>Fungi</taxon>
        <taxon>Dikarya</taxon>
        <taxon>Ascomycota</taxon>
        <taxon>Pezizomycotina</taxon>
        <taxon>Dothideomycetes</taxon>
        <taxon>Dothideomycetes incertae sedis</taxon>
        <taxon>Cryomyces</taxon>
    </lineage>
</organism>
<name>A0A4U0XBJ4_9PEZI</name>
<feature type="region of interest" description="Disordered" evidence="11">
    <location>
        <begin position="557"/>
        <end position="581"/>
    </location>
</feature>
<dbReference type="PANTHER" id="PTHR15422">
    <property type="entry name" value="OS05G0565100 PROTEIN"/>
    <property type="match status" value="1"/>
</dbReference>
<dbReference type="CDD" id="cd08760">
    <property type="entry name" value="Cyt_b561_FRRS1_like"/>
    <property type="match status" value="1"/>
</dbReference>
<dbReference type="Pfam" id="PF03188">
    <property type="entry name" value="Cytochrom_B561"/>
    <property type="match status" value="1"/>
</dbReference>
<evidence type="ECO:0000256" key="3">
    <source>
        <dbReference type="ARBA" id="ARBA00022448"/>
    </source>
</evidence>
<keyword evidence="5 12" id="KW-0812">Transmembrane</keyword>
<feature type="compositionally biased region" description="Low complexity" evidence="11">
    <location>
        <begin position="289"/>
        <end position="311"/>
    </location>
</feature>
<gene>
    <name evidence="14" type="ORF">B0A49_05060</name>
</gene>
<keyword evidence="10 12" id="KW-0472">Membrane</keyword>
<comment type="cofactor">
    <cofactor evidence="1">
        <name>heme b</name>
        <dbReference type="ChEBI" id="CHEBI:60344"/>
    </cofactor>
</comment>